<feature type="coiled-coil region" evidence="15">
    <location>
        <begin position="39"/>
        <end position="102"/>
    </location>
</feature>
<comment type="function">
    <text evidence="11">Component of the F(0) channel, it forms part of the peripheral stalk, linking F(1) to F(0). The b'-subunit is a diverged and duplicated form of b found in plants and photosynthetic bacteria.</text>
</comment>
<feature type="transmembrane region" description="Helical" evidence="13">
    <location>
        <begin position="9"/>
        <end position="28"/>
    </location>
</feature>
<dbReference type="InterPro" id="IPR002146">
    <property type="entry name" value="ATP_synth_b/b'su_bac/chlpt"/>
</dbReference>
<keyword evidence="3 13" id="KW-0138">CF(0)</keyword>
<accession>A0ABX0JQW9</accession>
<evidence type="ECO:0000256" key="8">
    <source>
        <dbReference type="ARBA" id="ARBA00023136"/>
    </source>
</evidence>
<evidence type="ECO:0000256" key="10">
    <source>
        <dbReference type="ARBA" id="ARBA00025198"/>
    </source>
</evidence>
<keyword evidence="6 13" id="KW-1133">Transmembrane helix</keyword>
<keyword evidence="8 13" id="KW-0472">Membrane</keyword>
<keyword evidence="15" id="KW-0175">Coiled coil</keyword>
<comment type="caution">
    <text evidence="16">The sequence shown here is derived from an EMBL/GenBank/DDBJ whole genome shotgun (WGS) entry which is preliminary data.</text>
</comment>
<dbReference type="RefSeq" id="WP_173584246.1">
    <property type="nucleotide sequence ID" value="NZ_WOTB01000021.1"/>
</dbReference>
<organism evidence="16 17">
    <name type="scientific">Acetobacter musti</name>
    <dbReference type="NCBI Taxonomy" id="864732"/>
    <lineage>
        <taxon>Bacteria</taxon>
        <taxon>Pseudomonadati</taxon>
        <taxon>Pseudomonadota</taxon>
        <taxon>Alphaproteobacteria</taxon>
        <taxon>Acetobacterales</taxon>
        <taxon>Acetobacteraceae</taxon>
        <taxon>Acetobacter</taxon>
    </lineage>
</organism>
<evidence type="ECO:0000256" key="13">
    <source>
        <dbReference type="HAMAP-Rule" id="MF_01398"/>
    </source>
</evidence>
<evidence type="ECO:0000256" key="2">
    <source>
        <dbReference type="ARBA" id="ARBA00022448"/>
    </source>
</evidence>
<evidence type="ECO:0000256" key="3">
    <source>
        <dbReference type="ARBA" id="ARBA00022547"/>
    </source>
</evidence>
<keyword evidence="2 13" id="KW-0813">Transport</keyword>
<gene>
    <name evidence="13" type="primary">atpF</name>
    <name evidence="16" type="ORF">GOB93_14555</name>
</gene>
<comment type="subunit">
    <text evidence="13">F-type ATPases have 2 components, F(1) - the catalytic core - and F(0) - the membrane proton channel. F(1) has five subunits: alpha(3), beta(3), gamma(1), delta(1), epsilon(1). F(0) has three main subunits: a(1), b(2) and c(10-14). The alpha and beta chains form an alternating ring which encloses part of the gamma chain. F(1) is attached to F(0) by a central stalk formed by the gamma and epsilon chains, while a peripheral stalk is formed by the delta and b chains.</text>
</comment>
<evidence type="ECO:0000256" key="12">
    <source>
        <dbReference type="ARBA" id="ARBA00037847"/>
    </source>
</evidence>
<dbReference type="PANTHER" id="PTHR33445:SF1">
    <property type="entry name" value="ATP SYNTHASE SUBUNIT B"/>
    <property type="match status" value="1"/>
</dbReference>
<keyword evidence="9 13" id="KW-0066">ATP synthesis</keyword>
<evidence type="ECO:0000256" key="5">
    <source>
        <dbReference type="ARBA" id="ARBA00022781"/>
    </source>
</evidence>
<name>A0ABX0JQW9_9PROT</name>
<keyword evidence="5 13" id="KW-0375">Hydrogen ion transport</keyword>
<keyword evidence="4 13" id="KW-0812">Transmembrane</keyword>
<dbReference type="PANTHER" id="PTHR33445">
    <property type="entry name" value="ATP SYNTHASE SUBUNIT B', CHLOROPLASTIC"/>
    <property type="match status" value="1"/>
</dbReference>
<keyword evidence="7 13" id="KW-0406">Ion transport</keyword>
<evidence type="ECO:0000313" key="16">
    <source>
        <dbReference type="EMBL" id="NHN85853.1"/>
    </source>
</evidence>
<dbReference type="CDD" id="cd06503">
    <property type="entry name" value="ATP-synt_Fo_b"/>
    <property type="match status" value="1"/>
</dbReference>
<dbReference type="Pfam" id="PF00430">
    <property type="entry name" value="ATP-synt_B"/>
    <property type="match status" value="1"/>
</dbReference>
<proteinExistence type="inferred from homology"/>
<keyword evidence="17" id="KW-1185">Reference proteome</keyword>
<dbReference type="Proteomes" id="UP000635278">
    <property type="component" value="Unassembled WGS sequence"/>
</dbReference>
<evidence type="ECO:0000256" key="14">
    <source>
        <dbReference type="RuleBase" id="RU003848"/>
    </source>
</evidence>
<comment type="subcellular location">
    <subcellularLocation>
        <location evidence="13">Cell membrane</location>
        <topology evidence="13">Single-pass membrane protein</topology>
    </subcellularLocation>
    <subcellularLocation>
        <location evidence="12">Endomembrane system</location>
        <topology evidence="12">Single-pass membrane protein</topology>
    </subcellularLocation>
</comment>
<reference evidence="16 17" key="1">
    <citation type="journal article" date="2020" name="Int. J. Syst. Evol. Microbiol.">
        <title>Novel acetic acid bacteria from cider fermentations: Acetobacter conturbans sp. nov. and Acetobacter fallax sp. nov.</title>
        <authorList>
            <person name="Sombolestani A.S."/>
            <person name="Cleenwerck I."/>
            <person name="Cnockaert M."/>
            <person name="Borremans W."/>
            <person name="Wieme A.D."/>
            <person name="De Vuyst L."/>
            <person name="Vandamme P."/>
        </authorList>
    </citation>
    <scope>NUCLEOTIDE SEQUENCE [LARGE SCALE GENOMIC DNA]</scope>
    <source>
        <strain evidence="16 17">LMG 30640</strain>
    </source>
</reference>
<evidence type="ECO:0000256" key="9">
    <source>
        <dbReference type="ARBA" id="ARBA00023310"/>
    </source>
</evidence>
<evidence type="ECO:0000313" key="17">
    <source>
        <dbReference type="Proteomes" id="UP000635278"/>
    </source>
</evidence>
<keyword evidence="13" id="KW-1003">Cell membrane</keyword>
<evidence type="ECO:0000256" key="6">
    <source>
        <dbReference type="ARBA" id="ARBA00022989"/>
    </source>
</evidence>
<dbReference type="HAMAP" id="MF_01398">
    <property type="entry name" value="ATP_synth_b_bprime"/>
    <property type="match status" value="1"/>
</dbReference>
<comment type="similarity">
    <text evidence="1 13 14">Belongs to the ATPase B chain family.</text>
</comment>
<evidence type="ECO:0000256" key="11">
    <source>
        <dbReference type="ARBA" id="ARBA00025614"/>
    </source>
</evidence>
<evidence type="ECO:0000256" key="15">
    <source>
        <dbReference type="SAM" id="Coils"/>
    </source>
</evidence>
<dbReference type="EMBL" id="WOTB01000021">
    <property type="protein sequence ID" value="NHN85853.1"/>
    <property type="molecule type" value="Genomic_DNA"/>
</dbReference>
<dbReference type="InterPro" id="IPR050059">
    <property type="entry name" value="ATP_synthase_B_chain"/>
</dbReference>
<comment type="function">
    <text evidence="10 13">F(1)F(0) ATP synthase produces ATP from ADP in the presence of a proton or sodium gradient. F-type ATPases consist of two structural domains, F(1) containing the extramembraneous catalytic core and F(0) containing the membrane proton channel, linked together by a central stalk and a peripheral stalk. During catalysis, ATP synthesis in the catalytic domain of F(1) is coupled via a rotary mechanism of the central stalk subunits to proton translocation.</text>
</comment>
<sequence length="167" mass="18546">MSNLFHEPVFWFAVSFVLFFVIFGAKIWKPLAALLDARADQIRVELDEAARLRREAEQMLEDATREREQAYAEANALIEQTRKQAEDLAGRARQDAEDMLRRREQMAKDRIAAAERAALEEVRAAAVDAAFDGARLVIQQSLPAQTSSDMVDSAIAGLPAALSSRAA</sequence>
<evidence type="ECO:0000256" key="7">
    <source>
        <dbReference type="ARBA" id="ARBA00023065"/>
    </source>
</evidence>
<evidence type="ECO:0000256" key="4">
    <source>
        <dbReference type="ARBA" id="ARBA00022692"/>
    </source>
</evidence>
<evidence type="ECO:0000256" key="1">
    <source>
        <dbReference type="ARBA" id="ARBA00005513"/>
    </source>
</evidence>
<protein>
    <recommendedName>
        <fullName evidence="13">ATP synthase subunit b</fullName>
    </recommendedName>
    <alternativeName>
        <fullName evidence="13">ATP synthase F(0) sector subunit b</fullName>
    </alternativeName>
    <alternativeName>
        <fullName evidence="13">ATPase subunit I</fullName>
    </alternativeName>
    <alternativeName>
        <fullName evidence="13">F-type ATPase subunit b</fullName>
        <shortName evidence="13">F-ATPase subunit b</shortName>
    </alternativeName>
</protein>